<keyword evidence="2 4" id="KW-0472">Membrane</keyword>
<dbReference type="RefSeq" id="WP_377511836.1">
    <property type="nucleotide sequence ID" value="NZ_JBHULU010000027.1"/>
</dbReference>
<reference evidence="7" key="1">
    <citation type="journal article" date="2019" name="Int. J. Syst. Evol. Microbiol.">
        <title>The Global Catalogue of Microorganisms (GCM) 10K type strain sequencing project: providing services to taxonomists for standard genome sequencing and annotation.</title>
        <authorList>
            <consortium name="The Broad Institute Genomics Platform"/>
            <consortium name="The Broad Institute Genome Sequencing Center for Infectious Disease"/>
            <person name="Wu L."/>
            <person name="Ma J."/>
        </authorList>
    </citation>
    <scope>NUCLEOTIDE SEQUENCE [LARGE SCALE GENOMIC DNA]</scope>
    <source>
        <strain evidence="7">KCTC 42498</strain>
    </source>
</reference>
<gene>
    <name evidence="6" type="ORF">ACFSRY_18995</name>
</gene>
<dbReference type="Pfam" id="PF00691">
    <property type="entry name" value="OmpA"/>
    <property type="match status" value="1"/>
</dbReference>
<evidence type="ECO:0000256" key="4">
    <source>
        <dbReference type="PROSITE-ProRule" id="PRU00473"/>
    </source>
</evidence>
<keyword evidence="3" id="KW-0998">Cell outer membrane</keyword>
<organism evidence="6 7">
    <name type="scientific">Pontibacter locisalis</name>
    <dbReference type="NCBI Taxonomy" id="1719035"/>
    <lineage>
        <taxon>Bacteria</taxon>
        <taxon>Pseudomonadati</taxon>
        <taxon>Bacteroidota</taxon>
        <taxon>Cytophagia</taxon>
        <taxon>Cytophagales</taxon>
        <taxon>Hymenobacteraceae</taxon>
        <taxon>Pontibacter</taxon>
    </lineage>
</organism>
<dbReference type="InterPro" id="IPR050330">
    <property type="entry name" value="Bact_OuterMem_StrucFunc"/>
</dbReference>
<evidence type="ECO:0000313" key="6">
    <source>
        <dbReference type="EMBL" id="MFD2515967.1"/>
    </source>
</evidence>
<dbReference type="EMBL" id="JBHULU010000027">
    <property type="protein sequence ID" value="MFD2515967.1"/>
    <property type="molecule type" value="Genomic_DNA"/>
</dbReference>
<name>A0ABW5ISH6_9BACT</name>
<comment type="caution">
    <text evidence="6">The sequence shown here is derived from an EMBL/GenBank/DDBJ whole genome shotgun (WGS) entry which is preliminary data.</text>
</comment>
<comment type="subcellular location">
    <subcellularLocation>
        <location evidence="1">Cell outer membrane</location>
    </subcellularLocation>
</comment>
<dbReference type="PROSITE" id="PS51123">
    <property type="entry name" value="OMPA_2"/>
    <property type="match status" value="1"/>
</dbReference>
<sequence length="193" mass="21764">MDTKFTFTILAAAGLLMGCNEVREDSVDSATELREIATEDTAVMYDEDFREVDFGAPVLEEPALSAAEIEVRGAEGYRIYSVGEDIMFDLDKAQIRPSGEQKLQEIVKIIKEQNPEGVIRVYGFTDSLASESYNKQLALERARAVEDWLQQNSGLDTARLKLMPIGEHWFEATNETARGRQQNRRVEIVVVEK</sequence>
<dbReference type="Proteomes" id="UP001597544">
    <property type="component" value="Unassembled WGS sequence"/>
</dbReference>
<dbReference type="PROSITE" id="PS51257">
    <property type="entry name" value="PROKAR_LIPOPROTEIN"/>
    <property type="match status" value="1"/>
</dbReference>
<feature type="domain" description="OmpA-like" evidence="5">
    <location>
        <begin position="75"/>
        <end position="193"/>
    </location>
</feature>
<accession>A0ABW5ISH6</accession>
<evidence type="ECO:0000256" key="2">
    <source>
        <dbReference type="ARBA" id="ARBA00023136"/>
    </source>
</evidence>
<dbReference type="InterPro" id="IPR036737">
    <property type="entry name" value="OmpA-like_sf"/>
</dbReference>
<dbReference type="Gene3D" id="3.30.1330.60">
    <property type="entry name" value="OmpA-like domain"/>
    <property type="match status" value="1"/>
</dbReference>
<dbReference type="PRINTS" id="PR01021">
    <property type="entry name" value="OMPADOMAIN"/>
</dbReference>
<protein>
    <submittedName>
        <fullName evidence="6">OmpA family protein</fullName>
    </submittedName>
</protein>
<evidence type="ECO:0000313" key="7">
    <source>
        <dbReference type="Proteomes" id="UP001597544"/>
    </source>
</evidence>
<dbReference type="CDD" id="cd07185">
    <property type="entry name" value="OmpA_C-like"/>
    <property type="match status" value="1"/>
</dbReference>
<proteinExistence type="predicted"/>
<evidence type="ECO:0000256" key="3">
    <source>
        <dbReference type="ARBA" id="ARBA00023237"/>
    </source>
</evidence>
<dbReference type="InterPro" id="IPR006665">
    <property type="entry name" value="OmpA-like"/>
</dbReference>
<evidence type="ECO:0000259" key="5">
    <source>
        <dbReference type="PROSITE" id="PS51123"/>
    </source>
</evidence>
<dbReference type="PANTHER" id="PTHR30329">
    <property type="entry name" value="STATOR ELEMENT OF FLAGELLAR MOTOR COMPLEX"/>
    <property type="match status" value="1"/>
</dbReference>
<dbReference type="InterPro" id="IPR006664">
    <property type="entry name" value="OMP_bac"/>
</dbReference>
<dbReference type="SUPFAM" id="SSF103088">
    <property type="entry name" value="OmpA-like"/>
    <property type="match status" value="1"/>
</dbReference>
<dbReference type="PANTHER" id="PTHR30329:SF21">
    <property type="entry name" value="LIPOPROTEIN YIAD-RELATED"/>
    <property type="match status" value="1"/>
</dbReference>
<keyword evidence="7" id="KW-1185">Reference proteome</keyword>
<evidence type="ECO:0000256" key="1">
    <source>
        <dbReference type="ARBA" id="ARBA00004442"/>
    </source>
</evidence>